<comment type="similarity">
    <text evidence="1">Belongs to the DEFL family.</text>
</comment>
<keyword evidence="6" id="KW-1133">Transmembrane helix</keyword>
<protein>
    <submittedName>
        <fullName evidence="7">Uncharacterized protein</fullName>
    </submittedName>
</protein>
<keyword evidence="2" id="KW-0929">Antimicrobial</keyword>
<keyword evidence="5" id="KW-1015">Disulfide bond</keyword>
<dbReference type="InterPro" id="IPR010851">
    <property type="entry name" value="DEFL"/>
</dbReference>
<evidence type="ECO:0000256" key="2">
    <source>
        <dbReference type="ARBA" id="ARBA00022529"/>
    </source>
</evidence>
<comment type="caution">
    <text evidence="7">The sequence shown here is derived from an EMBL/GenBank/DDBJ whole genome shotgun (WGS) entry which is preliminary data.</text>
</comment>
<evidence type="ECO:0000256" key="5">
    <source>
        <dbReference type="ARBA" id="ARBA00023157"/>
    </source>
</evidence>
<keyword evidence="4" id="KW-0611">Plant defense</keyword>
<evidence type="ECO:0000256" key="4">
    <source>
        <dbReference type="ARBA" id="ARBA00022821"/>
    </source>
</evidence>
<feature type="transmembrane region" description="Helical" evidence="6">
    <location>
        <begin position="6"/>
        <end position="32"/>
    </location>
</feature>
<keyword evidence="6" id="KW-0472">Membrane</keyword>
<evidence type="ECO:0000256" key="1">
    <source>
        <dbReference type="ARBA" id="ARBA00006722"/>
    </source>
</evidence>
<evidence type="ECO:0000313" key="7">
    <source>
        <dbReference type="EMBL" id="KAH0851110.1"/>
    </source>
</evidence>
<evidence type="ECO:0000313" key="8">
    <source>
        <dbReference type="Proteomes" id="UP000824890"/>
    </source>
</evidence>
<dbReference type="Proteomes" id="UP000824890">
    <property type="component" value="Unassembled WGS sequence"/>
</dbReference>
<evidence type="ECO:0000256" key="3">
    <source>
        <dbReference type="ARBA" id="ARBA00022577"/>
    </source>
</evidence>
<accession>A0ABQ7X588</accession>
<gene>
    <name evidence="7" type="ORF">HID58_094994</name>
</gene>
<name>A0ABQ7X588_BRANA</name>
<sequence length="89" mass="10050">QLHQFFIFFILVVSFEMAKPTILAIFMIVLVLGTVTMESQGQELCHEYFVESGICDPKHCADRCTDKWKGSGKCFNGTKICGCTFKCKT</sequence>
<evidence type="ECO:0000256" key="6">
    <source>
        <dbReference type="SAM" id="Phobius"/>
    </source>
</evidence>
<keyword evidence="6" id="KW-0812">Transmembrane</keyword>
<dbReference type="PANTHER" id="PTHR33830">
    <property type="entry name" value="DEFENSIN-LIKE PROTEIN 184-RELATED"/>
    <property type="match status" value="1"/>
</dbReference>
<dbReference type="EMBL" id="JAGKQM010001853">
    <property type="protein sequence ID" value="KAH0851110.1"/>
    <property type="molecule type" value="Genomic_DNA"/>
</dbReference>
<dbReference type="PANTHER" id="PTHR33830:SF39">
    <property type="entry name" value="PECTINESTERASE INHIBITOR DOMAIN-CONTAINING PROTEIN"/>
    <property type="match status" value="1"/>
</dbReference>
<dbReference type="Pfam" id="PF07333">
    <property type="entry name" value="SLR1-BP"/>
    <property type="match status" value="1"/>
</dbReference>
<reference evidence="7 8" key="1">
    <citation type="submission" date="2021-05" db="EMBL/GenBank/DDBJ databases">
        <title>Genome Assembly of Synthetic Allotetraploid Brassica napus Reveals Homoeologous Exchanges between Subgenomes.</title>
        <authorList>
            <person name="Davis J.T."/>
        </authorList>
    </citation>
    <scope>NUCLEOTIDE SEQUENCE [LARGE SCALE GENOMIC DNA]</scope>
    <source>
        <strain evidence="8">cv. Da-Ae</strain>
        <tissue evidence="7">Seedling</tissue>
    </source>
</reference>
<proteinExistence type="inferred from homology"/>
<keyword evidence="3" id="KW-0295">Fungicide</keyword>
<keyword evidence="8" id="KW-1185">Reference proteome</keyword>
<feature type="non-terminal residue" evidence="7">
    <location>
        <position position="1"/>
    </location>
</feature>
<organism evidence="7 8">
    <name type="scientific">Brassica napus</name>
    <name type="common">Rape</name>
    <dbReference type="NCBI Taxonomy" id="3708"/>
    <lineage>
        <taxon>Eukaryota</taxon>
        <taxon>Viridiplantae</taxon>
        <taxon>Streptophyta</taxon>
        <taxon>Embryophyta</taxon>
        <taxon>Tracheophyta</taxon>
        <taxon>Spermatophyta</taxon>
        <taxon>Magnoliopsida</taxon>
        <taxon>eudicotyledons</taxon>
        <taxon>Gunneridae</taxon>
        <taxon>Pentapetalae</taxon>
        <taxon>rosids</taxon>
        <taxon>malvids</taxon>
        <taxon>Brassicales</taxon>
        <taxon>Brassicaceae</taxon>
        <taxon>Brassiceae</taxon>
        <taxon>Brassica</taxon>
    </lineage>
</organism>